<feature type="signal peptide" evidence="1">
    <location>
        <begin position="1"/>
        <end position="26"/>
    </location>
</feature>
<accession>A0A6L8MMQ7</accession>
<evidence type="ECO:0000313" key="3">
    <source>
        <dbReference type="Proteomes" id="UP000474565"/>
    </source>
</evidence>
<dbReference type="Proteomes" id="UP000474565">
    <property type="component" value="Unassembled WGS sequence"/>
</dbReference>
<evidence type="ECO:0000313" key="2">
    <source>
        <dbReference type="EMBL" id="MYM83511.1"/>
    </source>
</evidence>
<sequence length="147" mass="16784">MRRQFLRLAHQLCALSFFTVSLGAHAAAEDPVRSFADAMAQQIVDARDAVVYEAISPKVRQAYTREQLIAPLKLIRETNGALQAYEYKRTSQGKRGVGAEWIRQVRFTYAVQTARYPKGRYLNVDVTQENGRYWLAGYSVEYLLGVY</sequence>
<keyword evidence="1" id="KW-0732">Signal</keyword>
<organism evidence="2 3">
    <name type="scientific">Duganella lactea</name>
    <dbReference type="NCBI Taxonomy" id="2692173"/>
    <lineage>
        <taxon>Bacteria</taxon>
        <taxon>Pseudomonadati</taxon>
        <taxon>Pseudomonadota</taxon>
        <taxon>Betaproteobacteria</taxon>
        <taxon>Burkholderiales</taxon>
        <taxon>Oxalobacteraceae</taxon>
        <taxon>Telluria group</taxon>
        <taxon>Duganella</taxon>
    </lineage>
</organism>
<dbReference type="EMBL" id="WWCP01000020">
    <property type="protein sequence ID" value="MYM83511.1"/>
    <property type="molecule type" value="Genomic_DNA"/>
</dbReference>
<dbReference type="RefSeq" id="WP_161020276.1">
    <property type="nucleotide sequence ID" value="NZ_WWCP01000020.1"/>
</dbReference>
<comment type="caution">
    <text evidence="2">The sequence shown here is derived from an EMBL/GenBank/DDBJ whole genome shotgun (WGS) entry which is preliminary data.</text>
</comment>
<protein>
    <recommendedName>
        <fullName evidence="4">DUF4019 domain-containing protein</fullName>
    </recommendedName>
</protein>
<feature type="chain" id="PRO_5026717671" description="DUF4019 domain-containing protein" evidence="1">
    <location>
        <begin position="27"/>
        <end position="147"/>
    </location>
</feature>
<dbReference type="AlphaFoldDB" id="A0A6L8MMQ7"/>
<evidence type="ECO:0008006" key="4">
    <source>
        <dbReference type="Google" id="ProtNLM"/>
    </source>
</evidence>
<name>A0A6L8MMQ7_9BURK</name>
<proteinExistence type="predicted"/>
<evidence type="ECO:0000256" key="1">
    <source>
        <dbReference type="SAM" id="SignalP"/>
    </source>
</evidence>
<reference evidence="2 3" key="1">
    <citation type="submission" date="2019-12" db="EMBL/GenBank/DDBJ databases">
        <title>Novel species isolated from a subtropical stream in China.</title>
        <authorList>
            <person name="Lu H."/>
        </authorList>
    </citation>
    <scope>NUCLEOTIDE SEQUENCE [LARGE SCALE GENOMIC DNA]</scope>
    <source>
        <strain evidence="2 3">FT50W</strain>
    </source>
</reference>
<gene>
    <name evidence="2" type="ORF">GTP44_16295</name>
</gene>